<keyword evidence="1" id="KW-0428">Leader peptide</keyword>
<evidence type="ECO:0000313" key="3">
    <source>
        <dbReference type="EMBL" id="KAA6128530.1"/>
    </source>
</evidence>
<sequence length="44" mass="5071">MACNLRKRLTFSSLSFSIYPPVSHDKVTASMNAAIFRFFFYFSA</sequence>
<dbReference type="NCBIfam" id="NF033686">
    <property type="entry name" value="leader_PheM_1"/>
    <property type="match status" value="1"/>
</dbReference>
<dbReference type="AlphaFoldDB" id="A0AB34CPE7"/>
<organism evidence="3 4">
    <name type="scientific">Candidatus Pantoea gossypiicola</name>
    <dbReference type="NCBI Taxonomy" id="2608008"/>
    <lineage>
        <taxon>Bacteria</taxon>
        <taxon>Pseudomonadati</taxon>
        <taxon>Pseudomonadota</taxon>
        <taxon>Gammaproteobacteria</taxon>
        <taxon>Enterobacterales</taxon>
        <taxon>Erwiniaceae</taxon>
        <taxon>Pantoea</taxon>
    </lineage>
</organism>
<keyword evidence="4" id="KW-1185">Reference proteome</keyword>
<gene>
    <name evidence="3" type="primary">pheM</name>
    <name evidence="3" type="ORF">F3I20_02755</name>
</gene>
<evidence type="ECO:0000313" key="4">
    <source>
        <dbReference type="Proteomes" id="UP000324255"/>
    </source>
</evidence>
<accession>A0AB34CPE7</accession>
<dbReference type="Proteomes" id="UP000324255">
    <property type="component" value="Unassembled WGS sequence"/>
</dbReference>
<reference evidence="3 4" key="1">
    <citation type="submission" date="2019-09" db="EMBL/GenBank/DDBJ databases">
        <title>Genomic diversity of phyloplane-associated Pantoea species in Pakistan cotton crop.</title>
        <authorList>
            <person name="Tufail M.R."/>
            <person name="Cook D.R."/>
        </authorList>
    </citation>
    <scope>NUCLEOTIDE SEQUENCE [LARGE SCALE GENOMIC DNA]</scope>
    <source>
        <strain evidence="3 4">B_8</strain>
    </source>
</reference>
<evidence type="ECO:0000256" key="1">
    <source>
        <dbReference type="ARBA" id="ARBA00022623"/>
    </source>
</evidence>
<protein>
    <recommendedName>
        <fullName evidence="2">pheST attenuator peptide</fullName>
    </recommendedName>
</protein>
<dbReference type="EMBL" id="VWVM01000002">
    <property type="protein sequence ID" value="KAA6128530.1"/>
    <property type="molecule type" value="Genomic_DNA"/>
</dbReference>
<name>A0AB34CPE7_9GAMM</name>
<proteinExistence type="predicted"/>
<comment type="caution">
    <text evidence="3">The sequence shown here is derived from an EMBL/GenBank/DDBJ whole genome shotgun (WGS) entry which is preliminary data.</text>
</comment>
<evidence type="ECO:0000256" key="2">
    <source>
        <dbReference type="ARBA" id="ARBA00044238"/>
    </source>
</evidence>
<dbReference type="InterPro" id="IPR049616">
    <property type="entry name" value="PheM"/>
</dbReference>